<dbReference type="Pfam" id="PF12796">
    <property type="entry name" value="Ank_2"/>
    <property type="match status" value="1"/>
</dbReference>
<protein>
    <submittedName>
        <fullName evidence="1">Uncharacterized protein</fullName>
    </submittedName>
</protein>
<dbReference type="AlphaFoldDB" id="A0A6G0WU64"/>
<dbReference type="SUPFAM" id="SSF48403">
    <property type="entry name" value="Ankyrin repeat"/>
    <property type="match status" value="1"/>
</dbReference>
<organism evidence="1 2">
    <name type="scientific">Aphanomyces euteiches</name>
    <dbReference type="NCBI Taxonomy" id="100861"/>
    <lineage>
        <taxon>Eukaryota</taxon>
        <taxon>Sar</taxon>
        <taxon>Stramenopiles</taxon>
        <taxon>Oomycota</taxon>
        <taxon>Saprolegniomycetes</taxon>
        <taxon>Saprolegniales</taxon>
        <taxon>Verrucalvaceae</taxon>
        <taxon>Aphanomyces</taxon>
    </lineage>
</organism>
<comment type="caution">
    <text evidence="1">The sequence shown here is derived from an EMBL/GenBank/DDBJ whole genome shotgun (WGS) entry which is preliminary data.</text>
</comment>
<reference evidence="1 2" key="1">
    <citation type="submission" date="2019-07" db="EMBL/GenBank/DDBJ databases">
        <title>Genomics analysis of Aphanomyces spp. identifies a new class of oomycete effector associated with host adaptation.</title>
        <authorList>
            <person name="Gaulin E."/>
        </authorList>
    </citation>
    <scope>NUCLEOTIDE SEQUENCE [LARGE SCALE GENOMIC DNA]</scope>
    <source>
        <strain evidence="1 2">ATCC 201684</strain>
    </source>
</reference>
<dbReference type="EMBL" id="VJMJ01000147">
    <property type="protein sequence ID" value="KAF0730995.1"/>
    <property type="molecule type" value="Genomic_DNA"/>
</dbReference>
<evidence type="ECO:0000313" key="1">
    <source>
        <dbReference type="EMBL" id="KAF0730995.1"/>
    </source>
</evidence>
<dbReference type="InterPro" id="IPR036770">
    <property type="entry name" value="Ankyrin_rpt-contain_sf"/>
</dbReference>
<sequence>MSPSASLSVFSSPDLFQCFTAFQGGLHSDMLPFNGWFAPEINHTFDRLIQAMEVLHPYWEPSMSAWYQQYGTSRLKLLFQCLPSMTPVVALEAVASGRVVVLDFLHTNGLLDDSNVHLNNLAAALGQPLVMVFLEEHDNPSYDKLAMDRAAERGHLSVVQYLLTKQYPSSCSLNLAAKYGHEDVVRLLHEAHAPCTTFAMDWAAKDGHLNIVKFLHANRSEGCIGQAMSWAAANGHLDVVSFLHNNRSEGCTREAIVKAAENGHMNVVKFLVEHRRESLIEKASEAATRRGHTHIAAYLAEIPA</sequence>
<proteinExistence type="predicted"/>
<name>A0A6G0WU64_9STRA</name>
<keyword evidence="2" id="KW-1185">Reference proteome</keyword>
<evidence type="ECO:0000313" key="2">
    <source>
        <dbReference type="Proteomes" id="UP000481153"/>
    </source>
</evidence>
<accession>A0A6G0WU64</accession>
<dbReference type="Gene3D" id="1.25.40.20">
    <property type="entry name" value="Ankyrin repeat-containing domain"/>
    <property type="match status" value="2"/>
</dbReference>
<dbReference type="Proteomes" id="UP000481153">
    <property type="component" value="Unassembled WGS sequence"/>
</dbReference>
<dbReference type="VEuPathDB" id="FungiDB:AeMF1_017442"/>
<dbReference type="PANTHER" id="PTHR46586">
    <property type="entry name" value="ANKYRIN REPEAT-CONTAINING PROTEIN"/>
    <property type="match status" value="1"/>
</dbReference>
<gene>
    <name evidence="1" type="ORF">Ae201684_011547</name>
</gene>
<dbReference type="InterPro" id="IPR002110">
    <property type="entry name" value="Ankyrin_rpt"/>
</dbReference>
<dbReference type="PANTHER" id="PTHR46586:SF3">
    <property type="entry name" value="ANKYRIN REPEAT-CONTAINING PROTEIN"/>
    <property type="match status" value="1"/>
</dbReference>
<dbReference type="InterPro" id="IPR052050">
    <property type="entry name" value="SecEffector_AnkRepeat"/>
</dbReference>